<dbReference type="AlphaFoldDB" id="A0A4S8NZ72"/>
<dbReference type="Gene3D" id="3.20.20.100">
    <property type="entry name" value="NADP-dependent oxidoreductase domain"/>
    <property type="match status" value="1"/>
</dbReference>
<dbReference type="PRINTS" id="PR00069">
    <property type="entry name" value="ALDKETRDTASE"/>
</dbReference>
<feature type="site" description="Lowers pKa of active site Tyr" evidence="7">
    <location>
        <position position="76"/>
    </location>
</feature>
<dbReference type="Pfam" id="PF00248">
    <property type="entry name" value="Aldo_ket_red"/>
    <property type="match status" value="1"/>
</dbReference>
<evidence type="ECO:0000256" key="3">
    <source>
        <dbReference type="ARBA" id="ARBA00023002"/>
    </source>
</evidence>
<dbReference type="Proteomes" id="UP000308828">
    <property type="component" value="Unassembled WGS sequence"/>
</dbReference>
<evidence type="ECO:0000256" key="1">
    <source>
        <dbReference type="ARBA" id="ARBA00007905"/>
    </source>
</evidence>
<proteinExistence type="inferred from homology"/>
<dbReference type="InterPro" id="IPR020471">
    <property type="entry name" value="AKR"/>
</dbReference>
<reference evidence="9 10" key="1">
    <citation type="submission" date="2019-04" db="EMBL/GenBank/DDBJ databases">
        <title>Genome sequence of strain shin9-1.</title>
        <authorList>
            <person name="Gao J."/>
            <person name="Sun J."/>
        </authorList>
    </citation>
    <scope>NUCLEOTIDE SEQUENCE [LARGE SCALE GENOMIC DNA]</scope>
    <source>
        <strain evidence="10">shin9-1</strain>
    </source>
</reference>
<keyword evidence="2" id="KW-0521">NADP</keyword>
<dbReference type="PANTHER" id="PTHR43827:SF3">
    <property type="entry name" value="NADP-DEPENDENT OXIDOREDUCTASE DOMAIN-CONTAINING PROTEIN"/>
    <property type="match status" value="1"/>
</dbReference>
<evidence type="ECO:0000256" key="6">
    <source>
        <dbReference type="PIRSR" id="PIRSR000097-2"/>
    </source>
</evidence>
<evidence type="ECO:0000259" key="8">
    <source>
        <dbReference type="Pfam" id="PF00248"/>
    </source>
</evidence>
<gene>
    <name evidence="9" type="ORF">FAA97_13055</name>
</gene>
<keyword evidence="10" id="KW-1185">Reference proteome</keyword>
<protein>
    <submittedName>
        <fullName evidence="9">Aldo/keto reductase</fullName>
    </submittedName>
</protein>
<dbReference type="FunFam" id="3.20.20.100:FF:000002">
    <property type="entry name" value="2,5-diketo-D-gluconic acid reductase A"/>
    <property type="match status" value="1"/>
</dbReference>
<dbReference type="InterPro" id="IPR036812">
    <property type="entry name" value="NAD(P)_OxRdtase_dom_sf"/>
</dbReference>
<comment type="caution">
    <text evidence="9">The sequence shown here is derived from an EMBL/GenBank/DDBJ whole genome shotgun (WGS) entry which is preliminary data.</text>
</comment>
<accession>A0A4S8NZ72</accession>
<dbReference type="PROSITE" id="PS00062">
    <property type="entry name" value="ALDOKETO_REDUCTASE_2"/>
    <property type="match status" value="1"/>
</dbReference>
<name>A0A4S8NZ72_9HYPH</name>
<keyword evidence="3" id="KW-0560">Oxidoreductase</keyword>
<evidence type="ECO:0000256" key="2">
    <source>
        <dbReference type="ARBA" id="ARBA00022857"/>
    </source>
</evidence>
<dbReference type="PROSITE" id="PS00063">
    <property type="entry name" value="ALDOKETO_REDUCTASE_3"/>
    <property type="match status" value="1"/>
</dbReference>
<evidence type="ECO:0000313" key="9">
    <source>
        <dbReference type="EMBL" id="THV22221.1"/>
    </source>
</evidence>
<organism evidence="9 10">
    <name type="scientific">Peteryoungia ipomoeae</name>
    <dbReference type="NCBI Taxonomy" id="1210932"/>
    <lineage>
        <taxon>Bacteria</taxon>
        <taxon>Pseudomonadati</taxon>
        <taxon>Pseudomonadota</taxon>
        <taxon>Alphaproteobacteria</taxon>
        <taxon>Hyphomicrobiales</taxon>
        <taxon>Rhizobiaceae</taxon>
        <taxon>Peteryoungia</taxon>
    </lineage>
</organism>
<comment type="similarity">
    <text evidence="1">Belongs to the aldo/keto reductase family.</text>
</comment>
<dbReference type="PANTHER" id="PTHR43827">
    <property type="entry name" value="2,5-DIKETO-D-GLUCONIC ACID REDUCTASE"/>
    <property type="match status" value="1"/>
</dbReference>
<evidence type="ECO:0000313" key="10">
    <source>
        <dbReference type="Proteomes" id="UP000308828"/>
    </source>
</evidence>
<dbReference type="OrthoDB" id="9804790at2"/>
<evidence type="ECO:0000256" key="5">
    <source>
        <dbReference type="PIRSR" id="PIRSR000097-1"/>
    </source>
</evidence>
<dbReference type="GO" id="GO:0016616">
    <property type="term" value="F:oxidoreductase activity, acting on the CH-OH group of donors, NAD or NADP as acceptor"/>
    <property type="evidence" value="ECO:0007669"/>
    <property type="project" value="UniProtKB-ARBA"/>
</dbReference>
<dbReference type="InterPro" id="IPR018170">
    <property type="entry name" value="Aldo/ket_reductase_CS"/>
</dbReference>
<dbReference type="EMBL" id="STGV01000004">
    <property type="protein sequence ID" value="THV22221.1"/>
    <property type="molecule type" value="Genomic_DNA"/>
</dbReference>
<evidence type="ECO:0000256" key="7">
    <source>
        <dbReference type="PIRSR" id="PIRSR000097-3"/>
    </source>
</evidence>
<dbReference type="PIRSF" id="PIRSF000097">
    <property type="entry name" value="AKR"/>
    <property type="match status" value="1"/>
</dbReference>
<feature type="active site" description="Proton donor" evidence="5">
    <location>
        <position position="51"/>
    </location>
</feature>
<feature type="binding site" evidence="6">
    <location>
        <position position="109"/>
    </location>
    <ligand>
        <name>substrate</name>
    </ligand>
</feature>
<sequence length="276" mass="30510">MSEQTHITLNDGNSIPQVGLGVWQTPNDEAAPAVKAALDAGYRHVDTAAVYENEEGVGAGIRQSGIDRKDIFLTTKLWNTDQGYDSTLKAFEASLKRLGTDYVDLYLIHWPSAHRGLYVDTWKALVKLKEEGRAKSIGVSNFYPEHLEKIIAETGVVPVINQIELHPDFQQREARAFHEKHKITTQSWSPLGQGKLLGNPLIGKIAERLGRTPAQVIIRWHIDNGLVVIPKSVTPSRIAENFKVFDFALSAEDLEALNALDNAAARIGPDPKIASF</sequence>
<dbReference type="PROSITE" id="PS00798">
    <property type="entry name" value="ALDOKETO_REDUCTASE_1"/>
    <property type="match status" value="1"/>
</dbReference>
<dbReference type="RefSeq" id="WP_136598994.1">
    <property type="nucleotide sequence ID" value="NZ_STGV01000004.1"/>
</dbReference>
<comment type="catalytic activity">
    <reaction evidence="4">
        <text>hydroxyacetone + NADP(+) = methylglyoxal + NADPH + H(+)</text>
        <dbReference type="Rhea" id="RHEA:27986"/>
        <dbReference type="ChEBI" id="CHEBI:15378"/>
        <dbReference type="ChEBI" id="CHEBI:17158"/>
        <dbReference type="ChEBI" id="CHEBI:27957"/>
        <dbReference type="ChEBI" id="CHEBI:57783"/>
        <dbReference type="ChEBI" id="CHEBI:58349"/>
    </reaction>
</comment>
<evidence type="ECO:0000256" key="4">
    <source>
        <dbReference type="ARBA" id="ARBA00049445"/>
    </source>
</evidence>
<dbReference type="SUPFAM" id="SSF51430">
    <property type="entry name" value="NAD(P)-linked oxidoreductase"/>
    <property type="match status" value="1"/>
</dbReference>
<dbReference type="InterPro" id="IPR023210">
    <property type="entry name" value="NADP_OxRdtase_dom"/>
</dbReference>
<feature type="domain" description="NADP-dependent oxidoreductase" evidence="8">
    <location>
        <begin position="19"/>
        <end position="261"/>
    </location>
</feature>